<keyword evidence="2" id="KW-1185">Reference proteome</keyword>
<dbReference type="RefSeq" id="WP_353567440.1">
    <property type="nucleotide sequence ID" value="NZ_BAABRI010000013.1"/>
</dbReference>
<evidence type="ECO:0000313" key="1">
    <source>
        <dbReference type="EMBL" id="GAA5483327.1"/>
    </source>
</evidence>
<reference evidence="1 2" key="1">
    <citation type="submission" date="2024-02" db="EMBL/GenBank/DDBJ databases">
        <title>Haloferula sargassicola NBRC 104335.</title>
        <authorList>
            <person name="Ichikawa N."/>
            <person name="Katano-Makiyama Y."/>
            <person name="Hidaka K."/>
        </authorList>
    </citation>
    <scope>NUCLEOTIDE SEQUENCE [LARGE SCALE GENOMIC DNA]</scope>
    <source>
        <strain evidence="1 2">NBRC 104335</strain>
    </source>
</reference>
<dbReference type="EMBL" id="BAABRI010000013">
    <property type="protein sequence ID" value="GAA5483327.1"/>
    <property type="molecule type" value="Genomic_DNA"/>
</dbReference>
<proteinExistence type="predicted"/>
<sequence length="310" mass="34624">MSPVFFAQIEQGLSTERLGAYAVSQSGAVPDPCATLARYLLNMALCESLYSPLQICEIALRNAIHRHASSLMGRDDWYDAPGFPLTHWAGKEVSKAKAKITKAGKPVTAARVVAELQFGFWTSLFEDHYEKHTPFLPKAFKPVFPHLPKSLHKRKDRKADLETIRVLRNHVFHHERIVHWKNLDAQHQLILDVISWVSPELRQMADALDRFQLVRKAGLKPWMAKLIRHLPASALSSAGSAGALETVDDAFDATNGAQTPFGHRWGGDVVTLTNGHIEVMRSGQTLALDVMSEYVVFLKAEPEEEEGDSQ</sequence>
<gene>
    <name evidence="1" type="ORF">Hsar01_02557</name>
</gene>
<name>A0ABP9UPG7_9BACT</name>
<evidence type="ECO:0008006" key="3">
    <source>
        <dbReference type="Google" id="ProtNLM"/>
    </source>
</evidence>
<comment type="caution">
    <text evidence="1">The sequence shown here is derived from an EMBL/GenBank/DDBJ whole genome shotgun (WGS) entry which is preliminary data.</text>
</comment>
<organism evidence="1 2">
    <name type="scientific">Haloferula sargassicola</name>
    <dbReference type="NCBI Taxonomy" id="490096"/>
    <lineage>
        <taxon>Bacteria</taxon>
        <taxon>Pseudomonadati</taxon>
        <taxon>Verrucomicrobiota</taxon>
        <taxon>Verrucomicrobiia</taxon>
        <taxon>Verrucomicrobiales</taxon>
        <taxon>Verrucomicrobiaceae</taxon>
        <taxon>Haloferula</taxon>
    </lineage>
</organism>
<dbReference type="Proteomes" id="UP001476282">
    <property type="component" value="Unassembled WGS sequence"/>
</dbReference>
<evidence type="ECO:0000313" key="2">
    <source>
        <dbReference type="Proteomes" id="UP001476282"/>
    </source>
</evidence>
<protein>
    <recommendedName>
        <fullName evidence="3">Abi-like protein</fullName>
    </recommendedName>
</protein>
<accession>A0ABP9UPG7</accession>